<feature type="transmembrane region" description="Helical" evidence="8">
    <location>
        <begin position="496"/>
        <end position="516"/>
    </location>
</feature>
<feature type="transmembrane region" description="Helical" evidence="8">
    <location>
        <begin position="357"/>
        <end position="376"/>
    </location>
</feature>
<keyword evidence="4 8" id="KW-0812">Transmembrane</keyword>
<evidence type="ECO:0000256" key="4">
    <source>
        <dbReference type="ARBA" id="ARBA00022692"/>
    </source>
</evidence>
<evidence type="ECO:0000313" key="9">
    <source>
        <dbReference type="EMBL" id="EGZ29099.1"/>
    </source>
</evidence>
<dbReference type="SUPFAM" id="SSF103473">
    <property type="entry name" value="MFS general substrate transporter"/>
    <property type="match status" value="1"/>
</dbReference>
<keyword evidence="6 8" id="KW-0472">Membrane</keyword>
<protein>
    <recommendedName>
        <fullName evidence="11">Transmembrane protein</fullName>
    </recommendedName>
</protein>
<dbReference type="InParanoid" id="G4YHJ4"/>
<evidence type="ECO:0000256" key="5">
    <source>
        <dbReference type="ARBA" id="ARBA00022989"/>
    </source>
</evidence>
<evidence type="ECO:0000256" key="2">
    <source>
        <dbReference type="ARBA" id="ARBA00007015"/>
    </source>
</evidence>
<evidence type="ECO:0000313" key="10">
    <source>
        <dbReference type="Proteomes" id="UP000002640"/>
    </source>
</evidence>
<feature type="compositionally biased region" description="Basic residues" evidence="7">
    <location>
        <begin position="50"/>
        <end position="63"/>
    </location>
</feature>
<feature type="transmembrane region" description="Helical" evidence="8">
    <location>
        <begin position="528"/>
        <end position="550"/>
    </location>
</feature>
<dbReference type="InterPro" id="IPR036259">
    <property type="entry name" value="MFS_trans_sf"/>
</dbReference>
<feature type="transmembrane region" description="Helical" evidence="8">
    <location>
        <begin position="646"/>
        <end position="670"/>
    </location>
</feature>
<dbReference type="EMBL" id="JH159151">
    <property type="protein sequence ID" value="EGZ29099.1"/>
    <property type="molecule type" value="Genomic_DNA"/>
</dbReference>
<keyword evidence="5 8" id="KW-1133">Transmembrane helix</keyword>
<reference evidence="9 10" key="1">
    <citation type="journal article" date="2006" name="Science">
        <title>Phytophthora genome sequences uncover evolutionary origins and mechanisms of pathogenesis.</title>
        <authorList>
            <person name="Tyler B.M."/>
            <person name="Tripathy S."/>
            <person name="Zhang X."/>
            <person name="Dehal P."/>
            <person name="Jiang R.H."/>
            <person name="Aerts A."/>
            <person name="Arredondo F.D."/>
            <person name="Baxter L."/>
            <person name="Bensasson D."/>
            <person name="Beynon J.L."/>
            <person name="Chapman J."/>
            <person name="Damasceno C.M."/>
            <person name="Dorrance A.E."/>
            <person name="Dou D."/>
            <person name="Dickerman A.W."/>
            <person name="Dubchak I.L."/>
            <person name="Garbelotto M."/>
            <person name="Gijzen M."/>
            <person name="Gordon S.G."/>
            <person name="Govers F."/>
            <person name="Grunwald N.J."/>
            <person name="Huang W."/>
            <person name="Ivors K.L."/>
            <person name="Jones R.W."/>
            <person name="Kamoun S."/>
            <person name="Krampis K."/>
            <person name="Lamour K.H."/>
            <person name="Lee M.K."/>
            <person name="McDonald W.H."/>
            <person name="Medina M."/>
            <person name="Meijer H.J."/>
            <person name="Nordberg E.K."/>
            <person name="Maclean D.J."/>
            <person name="Ospina-Giraldo M.D."/>
            <person name="Morris P.F."/>
            <person name="Phuntumart V."/>
            <person name="Putnam N.H."/>
            <person name="Rash S."/>
            <person name="Rose J.K."/>
            <person name="Sakihama Y."/>
            <person name="Salamov A.A."/>
            <person name="Savidor A."/>
            <person name="Scheuring C.F."/>
            <person name="Smith B.M."/>
            <person name="Sobral B.W."/>
            <person name="Terry A."/>
            <person name="Torto-Alalibo T.A."/>
            <person name="Win J."/>
            <person name="Xu Z."/>
            <person name="Zhang H."/>
            <person name="Grigoriev I.V."/>
            <person name="Rokhsar D.S."/>
            <person name="Boore J.L."/>
        </authorList>
    </citation>
    <scope>NUCLEOTIDE SEQUENCE [LARGE SCALE GENOMIC DNA]</scope>
    <source>
        <strain evidence="9 10">P6497</strain>
    </source>
</reference>
<organism evidence="9 10">
    <name type="scientific">Phytophthora sojae (strain P6497)</name>
    <name type="common">Soybean stem and root rot agent</name>
    <name type="synonym">Phytophthora megasperma f. sp. glycines</name>
    <dbReference type="NCBI Taxonomy" id="1094619"/>
    <lineage>
        <taxon>Eukaryota</taxon>
        <taxon>Sar</taxon>
        <taxon>Stramenopiles</taxon>
        <taxon>Oomycota</taxon>
        <taxon>Peronosporomycetes</taxon>
        <taxon>Peronosporales</taxon>
        <taxon>Peronosporaceae</taxon>
        <taxon>Phytophthora</taxon>
    </lineage>
</organism>
<feature type="transmembrane region" description="Helical" evidence="8">
    <location>
        <begin position="232"/>
        <end position="254"/>
    </location>
</feature>
<comment type="similarity">
    <text evidence="2">Belongs to the major facilitator superfamily. Folate-biopterin transporter (TC 2.A.71) family.</text>
</comment>
<gene>
    <name evidence="9" type="ORF">PHYSODRAFT_476666</name>
</gene>
<feature type="transmembrane region" description="Helical" evidence="8">
    <location>
        <begin position="163"/>
        <end position="186"/>
    </location>
</feature>
<evidence type="ECO:0000256" key="1">
    <source>
        <dbReference type="ARBA" id="ARBA00004141"/>
    </source>
</evidence>
<dbReference type="InterPro" id="IPR039309">
    <property type="entry name" value="BT1"/>
</dbReference>
<evidence type="ECO:0000256" key="3">
    <source>
        <dbReference type="ARBA" id="ARBA00022448"/>
    </source>
</evidence>
<evidence type="ECO:0000256" key="7">
    <source>
        <dbReference type="SAM" id="MobiDB-lite"/>
    </source>
</evidence>
<evidence type="ECO:0000256" key="8">
    <source>
        <dbReference type="SAM" id="Phobius"/>
    </source>
</evidence>
<feature type="transmembrane region" description="Helical" evidence="8">
    <location>
        <begin position="562"/>
        <end position="584"/>
    </location>
</feature>
<feature type="transmembrane region" description="Helical" evidence="8">
    <location>
        <begin position="604"/>
        <end position="625"/>
    </location>
</feature>
<comment type="subcellular location">
    <subcellularLocation>
        <location evidence="1">Membrane</location>
        <topology evidence="1">Multi-pass membrane protein</topology>
    </subcellularLocation>
</comment>
<dbReference type="GO" id="GO:0016020">
    <property type="term" value="C:membrane"/>
    <property type="evidence" value="ECO:0007669"/>
    <property type="project" value="UniProtKB-SubCell"/>
</dbReference>
<feature type="region of interest" description="Disordered" evidence="7">
    <location>
        <begin position="1"/>
        <end position="65"/>
    </location>
</feature>
<dbReference type="AlphaFoldDB" id="G4YHJ4"/>
<feature type="transmembrane region" description="Helical" evidence="8">
    <location>
        <begin position="279"/>
        <end position="302"/>
    </location>
</feature>
<keyword evidence="10" id="KW-1185">Reference proteome</keyword>
<proteinExistence type="inferred from homology"/>
<keyword evidence="3" id="KW-0813">Transport</keyword>
<dbReference type="GeneID" id="20654776"/>
<dbReference type="RefSeq" id="XP_009516374.1">
    <property type="nucleotide sequence ID" value="XM_009518079.1"/>
</dbReference>
<evidence type="ECO:0000256" key="6">
    <source>
        <dbReference type="ARBA" id="ARBA00023136"/>
    </source>
</evidence>
<feature type="transmembrane region" description="Helical" evidence="8">
    <location>
        <begin position="206"/>
        <end position="225"/>
    </location>
</feature>
<evidence type="ECO:0008006" key="11">
    <source>
        <dbReference type="Google" id="ProtNLM"/>
    </source>
</evidence>
<dbReference type="Proteomes" id="UP000002640">
    <property type="component" value="Unassembled WGS sequence"/>
</dbReference>
<dbReference type="OMA" id="WCNFTDK"/>
<dbReference type="PANTHER" id="PTHR31585:SF5">
    <property type="entry name" value="RNA-BINDING S4 DOMAIN-CONTAINING PROTEIN"/>
    <property type="match status" value="1"/>
</dbReference>
<name>G4YHJ4_PHYSP</name>
<accession>G4YHJ4</accession>
<dbReference type="PANTHER" id="PTHR31585">
    <property type="entry name" value="FOLATE-BIOPTERIN TRANSPORTER 1, CHLOROPLASTIC"/>
    <property type="match status" value="1"/>
</dbReference>
<feature type="transmembrane region" description="Helical" evidence="8">
    <location>
        <begin position="472"/>
        <end position="489"/>
    </location>
</feature>
<sequence>MVRRTLFSSGSGGSSNGDSCAKPARTRARPESNHRRAPNSKKGLEAPAAPRRHQPPPPRRHRRERFEYEVRNTAAMDDSYATTVPGSTRRGDNVFDIPIISSRQNDPLDSTCAVVDYDGAMISSKTMRLGGDGVSINAVNSSVASEDGAVTKGSIDYISCRHIGLLVSTLFAGAFHTCLTGGLLPLLQAELELETYQAEAADVLMLLPWSYTFVWGFFSDSVPLLGSRRKAYIIAGWAMILVACFAMAILNYTLEYNALTDQEATEAALEHRVALIDGYIALFMLASFGSILALVIAEIYVVTQTRREPLEQRGEALGSLILTQFMGNLAGQLASDMAIFNITEFGLTPLVSFRETALFFMFYSLVPLFMLISLFYEDPDPPPIDDGETNYGADESHIFIQEEIRRASTSCFKTLRIHWTRLRSALAKEASTRVIRFFMIFVFLSEFTLTYPHAQLEIWCNFTDKAESSSNITMEVMYVLAAAAWKFCALNCKWRWCISISLLVVMMLPQVIFFFMAAMEPDMRSQQAFLFITALRGFPRGALVILEVAIAAEIAPVGGEGAFVGMIVSMSSIMRLLATTFSNGLGYMFETPSMFDTEEQSGQVVFGLGLCYSIRLISIVALIFLPRQKQELQRLHRFGAQGDKSTTWWVFGSFGCAFLISAVFNLLAIIPSTACLQIVGGGGCS</sequence>
<dbReference type="KEGG" id="psoj:PHYSODRAFT_476666"/>